<sequence length="87" mass="9536">MKRQLTLILLAAFGTPAFAQSGPSESEQQMACMGDALRLCAAYIPDHDKIRDCMASQHKQLSPQCRSVFDASVEDRSSGATRKHLNP</sequence>
<dbReference type="AlphaFoldDB" id="B2ICV1"/>
<protein>
    <recommendedName>
        <fullName evidence="4">Cysteine rich repeat-containing protein</fullName>
    </recommendedName>
</protein>
<evidence type="ECO:0000313" key="3">
    <source>
        <dbReference type="Proteomes" id="UP000001695"/>
    </source>
</evidence>
<evidence type="ECO:0008006" key="4">
    <source>
        <dbReference type="Google" id="ProtNLM"/>
    </source>
</evidence>
<reference evidence="3" key="1">
    <citation type="submission" date="2008-03" db="EMBL/GenBank/DDBJ databases">
        <title>Complete sequence of chromosome of Beijerinckia indica subsp. indica ATCC 9039.</title>
        <authorList>
            <consortium name="US DOE Joint Genome Institute"/>
            <person name="Copeland A."/>
            <person name="Lucas S."/>
            <person name="Lapidus A."/>
            <person name="Glavina del Rio T."/>
            <person name="Dalin E."/>
            <person name="Tice H."/>
            <person name="Bruce D."/>
            <person name="Goodwin L."/>
            <person name="Pitluck S."/>
            <person name="LaButti K."/>
            <person name="Schmutz J."/>
            <person name="Larimer F."/>
            <person name="Land M."/>
            <person name="Hauser L."/>
            <person name="Kyrpides N."/>
            <person name="Mikhailova N."/>
            <person name="Dunfield P.F."/>
            <person name="Dedysh S.N."/>
            <person name="Liesack W."/>
            <person name="Saw J.H."/>
            <person name="Alam M."/>
            <person name="Chen Y."/>
            <person name="Murrell J.C."/>
            <person name="Richardson P."/>
        </authorList>
    </citation>
    <scope>NUCLEOTIDE SEQUENCE [LARGE SCALE GENOMIC DNA]</scope>
    <source>
        <strain evidence="3">ATCC 9039 / DSM 1715 / NCIMB 8712</strain>
    </source>
</reference>
<proteinExistence type="predicted"/>
<accession>B2ICV1</accession>
<organism evidence="2 3">
    <name type="scientific">Beijerinckia indica subsp. indica (strain ATCC 9039 / DSM 1715 / NCIMB 8712)</name>
    <dbReference type="NCBI Taxonomy" id="395963"/>
    <lineage>
        <taxon>Bacteria</taxon>
        <taxon>Pseudomonadati</taxon>
        <taxon>Pseudomonadota</taxon>
        <taxon>Alphaproteobacteria</taxon>
        <taxon>Hyphomicrobiales</taxon>
        <taxon>Beijerinckiaceae</taxon>
        <taxon>Beijerinckia</taxon>
    </lineage>
</organism>
<reference evidence="2 3" key="2">
    <citation type="journal article" date="2010" name="J. Bacteriol.">
        <title>Complete genome sequence of Beijerinckia indica subsp. indica.</title>
        <authorList>
            <person name="Tamas I."/>
            <person name="Dedysh S.N."/>
            <person name="Liesack W."/>
            <person name="Stott M.B."/>
            <person name="Alam M."/>
            <person name="Murrell J.C."/>
            <person name="Dunfield P.F."/>
        </authorList>
    </citation>
    <scope>NUCLEOTIDE SEQUENCE [LARGE SCALE GENOMIC DNA]</scope>
    <source>
        <strain evidence="3">ATCC 9039 / DSM 1715 / NCIMB 8712</strain>
    </source>
</reference>
<keyword evidence="1" id="KW-0732">Signal</keyword>
<gene>
    <name evidence="2" type="ordered locus">Bind_1745</name>
</gene>
<feature type="chain" id="PRO_5002777037" description="Cysteine rich repeat-containing protein" evidence="1">
    <location>
        <begin position="20"/>
        <end position="87"/>
    </location>
</feature>
<evidence type="ECO:0000313" key="2">
    <source>
        <dbReference type="EMBL" id="ACB95375.1"/>
    </source>
</evidence>
<dbReference type="HOGENOM" id="CLU_145244_4_2_5"/>
<keyword evidence="3" id="KW-1185">Reference proteome</keyword>
<dbReference type="KEGG" id="bid:Bind_1745"/>
<dbReference type="EMBL" id="CP001016">
    <property type="protein sequence ID" value="ACB95375.1"/>
    <property type="molecule type" value="Genomic_DNA"/>
</dbReference>
<dbReference type="Proteomes" id="UP000001695">
    <property type="component" value="Chromosome"/>
</dbReference>
<dbReference type="STRING" id="395963.Bind_1745"/>
<name>B2ICV1_BEII9</name>
<feature type="signal peptide" evidence="1">
    <location>
        <begin position="1"/>
        <end position="19"/>
    </location>
</feature>
<evidence type="ECO:0000256" key="1">
    <source>
        <dbReference type="SAM" id="SignalP"/>
    </source>
</evidence>